<evidence type="ECO:0000256" key="6">
    <source>
        <dbReference type="ARBA" id="ARBA00022842"/>
    </source>
</evidence>
<dbReference type="InterPro" id="IPR029060">
    <property type="entry name" value="PIN-like_dom_sf"/>
</dbReference>
<evidence type="ECO:0000313" key="11">
    <source>
        <dbReference type="Proteomes" id="UP000595894"/>
    </source>
</evidence>
<dbReference type="EC" id="3.1.-.-" evidence="8"/>
<dbReference type="HAMAP" id="MF_00265">
    <property type="entry name" value="VapC_Nob1"/>
    <property type="match status" value="1"/>
</dbReference>
<keyword evidence="2 8" id="KW-1277">Toxin-antitoxin system</keyword>
<dbReference type="GO" id="GO:0016787">
    <property type="term" value="F:hydrolase activity"/>
    <property type="evidence" value="ECO:0007669"/>
    <property type="project" value="UniProtKB-KW"/>
</dbReference>
<gene>
    <name evidence="8" type="primary">vapC</name>
    <name evidence="10" type="ORF">H5J25_11010</name>
</gene>
<evidence type="ECO:0000256" key="4">
    <source>
        <dbReference type="ARBA" id="ARBA00022723"/>
    </source>
</evidence>
<dbReference type="KEGG" id="sari:H5J25_11010"/>
<evidence type="ECO:0000256" key="3">
    <source>
        <dbReference type="ARBA" id="ARBA00022722"/>
    </source>
</evidence>
<evidence type="ECO:0000259" key="9">
    <source>
        <dbReference type="Pfam" id="PF01850"/>
    </source>
</evidence>
<feature type="binding site" evidence="8">
    <location>
        <position position="92"/>
    </location>
    <ligand>
        <name>Mg(2+)</name>
        <dbReference type="ChEBI" id="CHEBI:18420"/>
    </ligand>
</feature>
<dbReference type="Proteomes" id="UP000595894">
    <property type="component" value="Chromosome"/>
</dbReference>
<keyword evidence="8" id="KW-0800">Toxin</keyword>
<evidence type="ECO:0000256" key="7">
    <source>
        <dbReference type="ARBA" id="ARBA00038093"/>
    </source>
</evidence>
<dbReference type="EMBL" id="CP061035">
    <property type="protein sequence ID" value="QQV76081.1"/>
    <property type="molecule type" value="Genomic_DNA"/>
</dbReference>
<feature type="binding site" evidence="8">
    <location>
        <position position="9"/>
    </location>
    <ligand>
        <name>Mg(2+)</name>
        <dbReference type="ChEBI" id="CHEBI:18420"/>
    </ligand>
</feature>
<dbReference type="Pfam" id="PF01850">
    <property type="entry name" value="PIN"/>
    <property type="match status" value="1"/>
</dbReference>
<comment type="cofactor">
    <cofactor evidence="1 8">
        <name>Mg(2+)</name>
        <dbReference type="ChEBI" id="CHEBI:18420"/>
    </cofactor>
</comment>
<dbReference type="PANTHER" id="PTHR33653:SF1">
    <property type="entry name" value="RIBONUCLEASE VAPC2"/>
    <property type="match status" value="1"/>
</dbReference>
<keyword evidence="11" id="KW-1185">Reference proteome</keyword>
<dbReference type="InterPro" id="IPR002716">
    <property type="entry name" value="PIN_dom"/>
</dbReference>
<keyword evidence="6 8" id="KW-0460">Magnesium</keyword>
<dbReference type="InterPro" id="IPR050556">
    <property type="entry name" value="Type_II_TA_system_RNase"/>
</dbReference>
<dbReference type="PANTHER" id="PTHR33653">
    <property type="entry name" value="RIBONUCLEASE VAPC2"/>
    <property type="match status" value="1"/>
</dbReference>
<dbReference type="CDD" id="cd18736">
    <property type="entry name" value="PIN_CcVapC1-like"/>
    <property type="match status" value="1"/>
</dbReference>
<dbReference type="GO" id="GO:0000287">
    <property type="term" value="F:magnesium ion binding"/>
    <property type="evidence" value="ECO:0007669"/>
    <property type="project" value="UniProtKB-UniRule"/>
</dbReference>
<comment type="similarity">
    <text evidence="7 8">Belongs to the PINc/VapC protein family.</text>
</comment>
<keyword evidence="5 8" id="KW-0378">Hydrolase</keyword>
<reference evidence="11" key="1">
    <citation type="submission" date="2020-09" db="EMBL/GenBank/DDBJ databases">
        <title>Sphingomonas sp., a new species isolated from pork steak.</title>
        <authorList>
            <person name="Heidler von Heilborn D."/>
        </authorList>
    </citation>
    <scope>NUCLEOTIDE SEQUENCE [LARGE SCALE GENOMIC DNA]</scope>
</reference>
<evidence type="ECO:0000256" key="5">
    <source>
        <dbReference type="ARBA" id="ARBA00022801"/>
    </source>
</evidence>
<dbReference type="InterPro" id="IPR022907">
    <property type="entry name" value="VapC_family"/>
</dbReference>
<dbReference type="AlphaFoldDB" id="A0A974NSH9"/>
<accession>A0A974NSH9</accession>
<comment type="function">
    <text evidence="8">Toxic component of a toxin-antitoxin (TA) system. An RNase.</text>
</comment>
<proteinExistence type="inferred from homology"/>
<evidence type="ECO:0000256" key="2">
    <source>
        <dbReference type="ARBA" id="ARBA00022649"/>
    </source>
</evidence>
<keyword evidence="4 8" id="KW-0479">Metal-binding</keyword>
<name>A0A974NSH9_9SPHN</name>
<evidence type="ECO:0000256" key="8">
    <source>
        <dbReference type="HAMAP-Rule" id="MF_00265"/>
    </source>
</evidence>
<protein>
    <recommendedName>
        <fullName evidence="8">Ribonuclease VapC</fullName>
        <shortName evidence="8">RNase VapC</shortName>
        <ecNumber evidence="8">3.1.-.-</ecNumber>
    </recommendedName>
    <alternativeName>
        <fullName evidence="8">Toxin VapC</fullName>
    </alternativeName>
</protein>
<dbReference type="RefSeq" id="WP_202090928.1">
    <property type="nucleotide sequence ID" value="NZ_CP061035.1"/>
</dbReference>
<evidence type="ECO:0000256" key="1">
    <source>
        <dbReference type="ARBA" id="ARBA00001946"/>
    </source>
</evidence>
<dbReference type="GO" id="GO:0090729">
    <property type="term" value="F:toxin activity"/>
    <property type="evidence" value="ECO:0007669"/>
    <property type="project" value="UniProtKB-KW"/>
</dbReference>
<organism evidence="10 11">
    <name type="scientific">Sphingomonas aliaeris</name>
    <dbReference type="NCBI Taxonomy" id="2759526"/>
    <lineage>
        <taxon>Bacteria</taxon>
        <taxon>Pseudomonadati</taxon>
        <taxon>Pseudomonadota</taxon>
        <taxon>Alphaproteobacteria</taxon>
        <taxon>Sphingomonadales</taxon>
        <taxon>Sphingomonadaceae</taxon>
        <taxon>Sphingomonas</taxon>
    </lineage>
</organism>
<keyword evidence="3 8" id="KW-0540">Nuclease</keyword>
<dbReference type="Gene3D" id="3.40.50.1010">
    <property type="entry name" value="5'-nuclease"/>
    <property type="match status" value="1"/>
</dbReference>
<sequence>MDKPRFLIDSNIAIYVLRDSASRPAVRIGELLPGTVVTSAIVYAEILLGIPPEEKDARISVERLFERVPVLPFDAGAAQAYARIPFKRARFDRLIAAHALSLGLTLVTNNENDFRDIPDLAVENWTQ</sequence>
<dbReference type="SUPFAM" id="SSF88723">
    <property type="entry name" value="PIN domain-like"/>
    <property type="match status" value="1"/>
</dbReference>
<evidence type="ECO:0000313" key="10">
    <source>
        <dbReference type="EMBL" id="QQV76081.1"/>
    </source>
</evidence>
<feature type="domain" description="PIN" evidence="9">
    <location>
        <begin position="7"/>
        <end position="118"/>
    </location>
</feature>
<dbReference type="GO" id="GO:0004540">
    <property type="term" value="F:RNA nuclease activity"/>
    <property type="evidence" value="ECO:0007669"/>
    <property type="project" value="InterPro"/>
</dbReference>